<dbReference type="InParanoid" id="A0A803T2U9"/>
<keyword evidence="3" id="KW-0479">Metal-binding</keyword>
<dbReference type="GO" id="GO:0000981">
    <property type="term" value="F:DNA-binding transcription factor activity, RNA polymerase II-specific"/>
    <property type="evidence" value="ECO:0000318"/>
    <property type="project" value="GO_Central"/>
</dbReference>
<dbReference type="InterPro" id="IPR013087">
    <property type="entry name" value="Znf_C2H2_type"/>
</dbReference>
<dbReference type="InterPro" id="IPR003309">
    <property type="entry name" value="SCAN_dom"/>
</dbReference>
<evidence type="ECO:0000256" key="7">
    <source>
        <dbReference type="ARBA" id="ARBA00022843"/>
    </source>
</evidence>
<reference evidence="14" key="2">
    <citation type="submission" date="2025-08" db="UniProtKB">
        <authorList>
            <consortium name="Ensembl"/>
        </authorList>
    </citation>
    <scope>IDENTIFICATION</scope>
</reference>
<organism evidence="14 15">
    <name type="scientific">Anolis carolinensis</name>
    <name type="common">Green anole</name>
    <name type="synonym">American chameleon</name>
    <dbReference type="NCBI Taxonomy" id="28377"/>
    <lineage>
        <taxon>Eukaryota</taxon>
        <taxon>Metazoa</taxon>
        <taxon>Chordata</taxon>
        <taxon>Craniata</taxon>
        <taxon>Vertebrata</taxon>
        <taxon>Euteleostomi</taxon>
        <taxon>Lepidosauria</taxon>
        <taxon>Squamata</taxon>
        <taxon>Bifurcata</taxon>
        <taxon>Unidentata</taxon>
        <taxon>Episquamata</taxon>
        <taxon>Toxicofera</taxon>
        <taxon>Iguania</taxon>
        <taxon>Dactyloidae</taxon>
        <taxon>Anolis</taxon>
    </lineage>
</organism>
<evidence type="ECO:0000256" key="9">
    <source>
        <dbReference type="ARBA" id="ARBA00023163"/>
    </source>
</evidence>
<dbReference type="GeneTree" id="ENSGT00940000154740"/>
<evidence type="ECO:0000256" key="5">
    <source>
        <dbReference type="ARBA" id="ARBA00022771"/>
    </source>
</evidence>
<dbReference type="InterPro" id="IPR038269">
    <property type="entry name" value="SCAN_sf"/>
</dbReference>
<keyword evidence="4" id="KW-0677">Repeat</keyword>
<dbReference type="GO" id="GO:0006357">
    <property type="term" value="P:regulation of transcription by RNA polymerase II"/>
    <property type="evidence" value="ECO:0000318"/>
    <property type="project" value="GO_Central"/>
</dbReference>
<evidence type="ECO:0000259" key="13">
    <source>
        <dbReference type="PROSITE" id="PS50804"/>
    </source>
</evidence>
<feature type="domain" description="C2H2-type" evidence="12">
    <location>
        <begin position="401"/>
        <end position="426"/>
    </location>
</feature>
<evidence type="ECO:0000256" key="8">
    <source>
        <dbReference type="ARBA" id="ARBA00023015"/>
    </source>
</evidence>
<evidence type="ECO:0000256" key="3">
    <source>
        <dbReference type="ARBA" id="ARBA00022723"/>
    </source>
</evidence>
<dbReference type="PROSITE" id="PS50804">
    <property type="entry name" value="SCAN_BOX"/>
    <property type="match status" value="1"/>
</dbReference>
<proteinExistence type="inferred from homology"/>
<keyword evidence="5 11" id="KW-0863">Zinc-finger</keyword>
<name>A0A803T2U9_ANOCA</name>
<dbReference type="SMART" id="SM00431">
    <property type="entry name" value="SCAN"/>
    <property type="match status" value="1"/>
</dbReference>
<reference evidence="14 15" key="1">
    <citation type="submission" date="2009-12" db="EMBL/GenBank/DDBJ databases">
        <title>The Genome Sequence of Anolis carolinensis (Green Anole Lizard).</title>
        <authorList>
            <consortium name="The Genome Sequencing Platform"/>
            <person name="Di Palma F."/>
            <person name="Alfoldi J."/>
            <person name="Heiman D."/>
            <person name="Young S."/>
            <person name="Grabherr M."/>
            <person name="Johnson J."/>
            <person name="Lander E.S."/>
            <person name="Lindblad-Toh K."/>
        </authorList>
    </citation>
    <scope>NUCLEOTIDE SEQUENCE [LARGE SCALE GENOMIC DNA]</scope>
    <source>
        <strain evidence="14 15">JBL SC #1</strain>
    </source>
</reference>
<accession>A0A803T2U9</accession>
<keyword evidence="10" id="KW-0539">Nucleus</keyword>
<sequence length="426" mass="49971">MRRAQYIIWTNKILLQDLPSSKKTSQQCLLSREDAIEYPELSCHLSPIPAGETPQETLSRVSDMVHGWLIPERRTKEQIVDAVILEKFLALLPEDLQEWLRFRRPKNSKEAAEFVDISLQNQRPPHVVRNVMKTDSPCRNAPKRKSVLMAPKQNITYWEVLEEKNGTFNYTKDGEDIWKEVIIKEENIKEEENYNWPYWPQEQRLKEKQPWINEETSRSSLEKEHHPQICPKMEQEDYPTNAFPAETSGQWHEEYLSPNCSVMDQPMVFTELNTNHSGSLRRGRPTKREKSHPCKDCGKIFPYKSVLRNHQMIHTGDKPHGCPECGKHFRTRSNLMAHWKIHTGEKPHQCHECGKSFRIKSSLALHQRNHTGETPPVCWRRFSQQGKQIYNSQTHTNEQLYPCSTCGKSFRAYSSLIRHGRVHSRD</sequence>
<keyword evidence="6" id="KW-0862">Zinc</keyword>
<protein>
    <submittedName>
        <fullName evidence="14">Uncharacterized protein</fullName>
    </submittedName>
</protein>
<dbReference type="GO" id="GO:0008270">
    <property type="term" value="F:zinc ion binding"/>
    <property type="evidence" value="ECO:0007669"/>
    <property type="project" value="UniProtKB-KW"/>
</dbReference>
<dbReference type="SMART" id="SM00355">
    <property type="entry name" value="ZnF_C2H2"/>
    <property type="match status" value="4"/>
</dbReference>
<evidence type="ECO:0000259" key="12">
    <source>
        <dbReference type="PROSITE" id="PS50157"/>
    </source>
</evidence>
<dbReference type="Pfam" id="PF02023">
    <property type="entry name" value="SCAN"/>
    <property type="match status" value="1"/>
</dbReference>
<evidence type="ECO:0000256" key="10">
    <source>
        <dbReference type="ARBA" id="ARBA00023242"/>
    </source>
</evidence>
<dbReference type="PANTHER" id="PTHR23226">
    <property type="entry name" value="ZINC FINGER AND SCAN DOMAIN-CONTAINING"/>
    <property type="match status" value="1"/>
</dbReference>
<dbReference type="Gene3D" id="1.10.4020.10">
    <property type="entry name" value="DNA breaking-rejoining enzymes"/>
    <property type="match status" value="1"/>
</dbReference>
<dbReference type="Proteomes" id="UP000001646">
    <property type="component" value="Chromosome 2"/>
</dbReference>
<evidence type="ECO:0000313" key="14">
    <source>
        <dbReference type="Ensembl" id="ENSACAP00000029539.1"/>
    </source>
</evidence>
<evidence type="ECO:0000256" key="6">
    <source>
        <dbReference type="ARBA" id="ARBA00022833"/>
    </source>
</evidence>
<keyword evidence="9" id="KW-0804">Transcription</keyword>
<dbReference type="InterPro" id="IPR036236">
    <property type="entry name" value="Znf_C2H2_sf"/>
</dbReference>
<dbReference type="GO" id="GO:0000978">
    <property type="term" value="F:RNA polymerase II cis-regulatory region sequence-specific DNA binding"/>
    <property type="evidence" value="ECO:0000318"/>
    <property type="project" value="GO_Central"/>
</dbReference>
<dbReference type="Gene3D" id="3.30.160.60">
    <property type="entry name" value="Classic Zinc Finger"/>
    <property type="match status" value="4"/>
</dbReference>
<dbReference type="PANTHER" id="PTHR23226:SF379">
    <property type="entry name" value="C2H2-TYPE DOMAIN-CONTAINING PROTEIN"/>
    <property type="match status" value="1"/>
</dbReference>
<dbReference type="AlphaFoldDB" id="A0A803T2U9"/>
<evidence type="ECO:0000256" key="11">
    <source>
        <dbReference type="PROSITE-ProRule" id="PRU00042"/>
    </source>
</evidence>
<evidence type="ECO:0000256" key="4">
    <source>
        <dbReference type="ARBA" id="ARBA00022737"/>
    </source>
</evidence>
<feature type="domain" description="C2H2-type" evidence="12">
    <location>
        <begin position="292"/>
        <end position="319"/>
    </location>
</feature>
<feature type="domain" description="C2H2-type" evidence="12">
    <location>
        <begin position="348"/>
        <end position="375"/>
    </location>
</feature>
<evidence type="ECO:0000256" key="1">
    <source>
        <dbReference type="ARBA" id="ARBA00004123"/>
    </source>
</evidence>
<keyword evidence="7" id="KW-0832">Ubl conjugation</keyword>
<evidence type="ECO:0000313" key="15">
    <source>
        <dbReference type="Proteomes" id="UP000001646"/>
    </source>
</evidence>
<dbReference type="Pfam" id="PF00096">
    <property type="entry name" value="zf-C2H2"/>
    <property type="match status" value="4"/>
</dbReference>
<dbReference type="FunFam" id="3.30.160.60:FF:002343">
    <property type="entry name" value="Zinc finger protein 33A"/>
    <property type="match status" value="1"/>
</dbReference>
<dbReference type="FunFam" id="3.30.160.60:FF:000016">
    <property type="entry name" value="zinc finger protein 37 homolog"/>
    <property type="match status" value="1"/>
</dbReference>
<dbReference type="SUPFAM" id="SSF57667">
    <property type="entry name" value="beta-beta-alpha zinc fingers"/>
    <property type="match status" value="3"/>
</dbReference>
<feature type="domain" description="SCAN box" evidence="13">
    <location>
        <begin position="54"/>
        <end position="116"/>
    </location>
</feature>
<dbReference type="SUPFAM" id="SSF47353">
    <property type="entry name" value="Retrovirus capsid dimerization domain-like"/>
    <property type="match status" value="1"/>
</dbReference>
<comment type="subcellular location">
    <subcellularLocation>
        <location evidence="1">Nucleus</location>
    </subcellularLocation>
</comment>
<dbReference type="PROSITE" id="PS00028">
    <property type="entry name" value="ZINC_FINGER_C2H2_1"/>
    <property type="match status" value="4"/>
</dbReference>
<dbReference type="PROSITE" id="PS50157">
    <property type="entry name" value="ZINC_FINGER_C2H2_2"/>
    <property type="match status" value="4"/>
</dbReference>
<reference evidence="14" key="3">
    <citation type="submission" date="2025-09" db="UniProtKB">
        <authorList>
            <consortium name="Ensembl"/>
        </authorList>
    </citation>
    <scope>IDENTIFICATION</scope>
</reference>
<evidence type="ECO:0000256" key="2">
    <source>
        <dbReference type="ARBA" id="ARBA00006991"/>
    </source>
</evidence>
<comment type="similarity">
    <text evidence="2">Belongs to the krueppel C2H2-type zinc-finger protein family.</text>
</comment>
<feature type="domain" description="C2H2-type" evidence="12">
    <location>
        <begin position="320"/>
        <end position="347"/>
    </location>
</feature>
<dbReference type="GO" id="GO:0005634">
    <property type="term" value="C:nucleus"/>
    <property type="evidence" value="ECO:0007669"/>
    <property type="project" value="UniProtKB-SubCell"/>
</dbReference>
<dbReference type="FunFam" id="3.30.160.60:FF:000139">
    <property type="entry name" value="zinc finger protein 1 homolog"/>
    <property type="match status" value="1"/>
</dbReference>
<dbReference type="Ensembl" id="ENSACAT00000053602.1">
    <property type="protein sequence ID" value="ENSACAP00000029539.1"/>
    <property type="gene ID" value="ENSACAG00000042100.1"/>
</dbReference>
<keyword evidence="15" id="KW-1185">Reference proteome</keyword>
<dbReference type="FunFam" id="3.30.160.60:FF:002063">
    <property type="entry name" value="RB associated KRAB zinc finger"/>
    <property type="match status" value="1"/>
</dbReference>
<keyword evidence="8" id="KW-0805">Transcription regulation</keyword>